<dbReference type="eggNOG" id="COG4564">
    <property type="taxonomic scope" value="Bacteria"/>
</dbReference>
<dbReference type="InterPro" id="IPR016032">
    <property type="entry name" value="Sig_transdc_resp-reg_C-effctor"/>
</dbReference>
<dbReference type="OrthoDB" id="9796655at2"/>
<keyword evidence="5" id="KW-1185">Reference proteome</keyword>
<evidence type="ECO:0000313" key="4">
    <source>
        <dbReference type="EMBL" id="ADJ27954.1"/>
    </source>
</evidence>
<dbReference type="SUPFAM" id="SSF55874">
    <property type="entry name" value="ATPase domain of HSP90 chaperone/DNA topoisomerase II/histidine kinase"/>
    <property type="match status" value="1"/>
</dbReference>
<gene>
    <name evidence="4" type="ordered locus">Nwat_1012</name>
</gene>
<dbReference type="STRING" id="105559.Nwat_1012"/>
<keyword evidence="2" id="KW-0597">Phosphoprotein</keyword>
<dbReference type="SUPFAM" id="SSF52172">
    <property type="entry name" value="CheY-like"/>
    <property type="match status" value="1"/>
</dbReference>
<accession>D8K4X7</accession>
<dbReference type="PANTHER" id="PTHR43214:SF43">
    <property type="entry name" value="TWO-COMPONENT RESPONSE REGULATOR"/>
    <property type="match status" value="1"/>
</dbReference>
<dbReference type="InterPro" id="IPR001789">
    <property type="entry name" value="Sig_transdc_resp-reg_receiver"/>
</dbReference>
<dbReference type="EMBL" id="CP002086">
    <property type="protein sequence ID" value="ADJ27954.1"/>
    <property type="molecule type" value="Genomic_DNA"/>
</dbReference>
<dbReference type="Gene3D" id="3.40.50.2300">
    <property type="match status" value="1"/>
</dbReference>
<dbReference type="Pfam" id="PF00072">
    <property type="entry name" value="Response_reg"/>
    <property type="match status" value="1"/>
</dbReference>
<dbReference type="KEGG" id="nwa:Nwat_1012"/>
<dbReference type="InterPro" id="IPR058245">
    <property type="entry name" value="NreC/VraR/RcsB-like_REC"/>
</dbReference>
<evidence type="ECO:0000256" key="2">
    <source>
        <dbReference type="PROSITE-ProRule" id="PRU00169"/>
    </source>
</evidence>
<dbReference type="Gene3D" id="1.10.10.10">
    <property type="entry name" value="Winged helix-like DNA-binding domain superfamily/Winged helix DNA-binding domain"/>
    <property type="match status" value="1"/>
</dbReference>
<evidence type="ECO:0000313" key="5">
    <source>
        <dbReference type="Proteomes" id="UP000000393"/>
    </source>
</evidence>
<dbReference type="PROSITE" id="PS50110">
    <property type="entry name" value="RESPONSE_REGULATORY"/>
    <property type="match status" value="1"/>
</dbReference>
<dbReference type="SMART" id="SM00448">
    <property type="entry name" value="REC"/>
    <property type="match status" value="1"/>
</dbReference>
<sequence>MHTMTPIKIMLVDDDPWVRRGLRPMLDSVSRLKVVAEARGAEEALQYLRSNPDINVAIVDIQIHGDTNGIQLTKQIRTEFSHVAVLIFTNADQEEYVREATQAGARNYLLKETDGREIVSAIENLVDNPPDGVPPLPPDSPLRKLTCSEREVLWLMGDSLSHKKIALVRGTALNNINKIATNIWQKIGLKNAHQPFEKLKIAIPYRKSHNNPVEIFRLAIAINWHMFKIGLLKFLTSRAENVRTHGKVDNVSPEAKTALFQVAQEALNNVKQLVHRGYVSVKLDSEDSKRVELTVEYEGDEFNVAHKKSDQNRGFNIRNMQARVEAMDGKLTITSSSQVTTVTATIPHHQCDPKQEKDE</sequence>
<reference evidence="4 5" key="1">
    <citation type="submission" date="2010-06" db="EMBL/GenBank/DDBJ databases">
        <title>Complete sequence of chromosome of Nitrosococcus watsoni C-113.</title>
        <authorList>
            <consortium name="US DOE Joint Genome Institute"/>
            <person name="Lucas S."/>
            <person name="Copeland A."/>
            <person name="Lapidus A."/>
            <person name="Cheng J.-F."/>
            <person name="Bruce D."/>
            <person name="Goodwin L."/>
            <person name="Pitluck S."/>
            <person name="Malfatti S.A."/>
            <person name="Chain P.S.G."/>
            <person name="Land M."/>
            <person name="Hauser L."/>
            <person name="Kyrpides N."/>
            <person name="Ivanova N."/>
            <person name="Cambell M.A."/>
            <person name="Heidelberg J.F."/>
            <person name="Klotz M.G."/>
            <person name="Woyke T."/>
        </authorList>
    </citation>
    <scope>NUCLEOTIDE SEQUENCE [LARGE SCALE GENOMIC DNA]</scope>
    <source>
        <strain evidence="4 5">C-113</strain>
    </source>
</reference>
<evidence type="ECO:0000256" key="1">
    <source>
        <dbReference type="ARBA" id="ARBA00023125"/>
    </source>
</evidence>
<dbReference type="CDD" id="cd16917">
    <property type="entry name" value="HATPase_UhpB-NarQ-NarX-like"/>
    <property type="match status" value="1"/>
</dbReference>
<dbReference type="Gene3D" id="3.30.565.10">
    <property type="entry name" value="Histidine kinase-like ATPase, C-terminal domain"/>
    <property type="match status" value="1"/>
</dbReference>
<evidence type="ECO:0000259" key="3">
    <source>
        <dbReference type="PROSITE" id="PS50110"/>
    </source>
</evidence>
<dbReference type="GO" id="GO:0006355">
    <property type="term" value="P:regulation of DNA-templated transcription"/>
    <property type="evidence" value="ECO:0007669"/>
    <property type="project" value="InterPro"/>
</dbReference>
<dbReference type="SUPFAM" id="SSF46894">
    <property type="entry name" value="C-terminal effector domain of the bipartite response regulators"/>
    <property type="match status" value="1"/>
</dbReference>
<dbReference type="CDD" id="cd17535">
    <property type="entry name" value="REC_NarL-like"/>
    <property type="match status" value="1"/>
</dbReference>
<name>D8K4X7_NITWC</name>
<dbReference type="Proteomes" id="UP000000393">
    <property type="component" value="Chromosome"/>
</dbReference>
<dbReference type="InterPro" id="IPR039420">
    <property type="entry name" value="WalR-like"/>
</dbReference>
<dbReference type="InterPro" id="IPR011006">
    <property type="entry name" value="CheY-like_superfamily"/>
</dbReference>
<dbReference type="PANTHER" id="PTHR43214">
    <property type="entry name" value="TWO-COMPONENT RESPONSE REGULATOR"/>
    <property type="match status" value="1"/>
</dbReference>
<feature type="modified residue" description="4-aspartylphosphate" evidence="2">
    <location>
        <position position="60"/>
    </location>
</feature>
<dbReference type="GO" id="GO:0003677">
    <property type="term" value="F:DNA binding"/>
    <property type="evidence" value="ECO:0007669"/>
    <property type="project" value="UniProtKB-KW"/>
</dbReference>
<dbReference type="eggNOG" id="COG2197">
    <property type="taxonomic scope" value="Bacteria"/>
</dbReference>
<proteinExistence type="predicted"/>
<dbReference type="HOGENOM" id="CLU_771244_0_0_6"/>
<keyword evidence="1" id="KW-0238">DNA-binding</keyword>
<organism evidence="4 5">
    <name type="scientific">Nitrosococcus watsoni (strain C-113)</name>
    <dbReference type="NCBI Taxonomy" id="105559"/>
    <lineage>
        <taxon>Bacteria</taxon>
        <taxon>Pseudomonadati</taxon>
        <taxon>Pseudomonadota</taxon>
        <taxon>Gammaproteobacteria</taxon>
        <taxon>Chromatiales</taxon>
        <taxon>Chromatiaceae</taxon>
        <taxon>Nitrosococcus</taxon>
    </lineage>
</organism>
<dbReference type="AlphaFoldDB" id="D8K4X7"/>
<dbReference type="InterPro" id="IPR036890">
    <property type="entry name" value="HATPase_C_sf"/>
</dbReference>
<feature type="domain" description="Response regulatory" evidence="3">
    <location>
        <begin position="8"/>
        <end position="126"/>
    </location>
</feature>
<protein>
    <submittedName>
        <fullName evidence="4">Response regulator receiver protein</fullName>
    </submittedName>
</protein>
<dbReference type="InterPro" id="IPR003594">
    <property type="entry name" value="HATPase_dom"/>
</dbReference>
<dbReference type="InterPro" id="IPR036388">
    <property type="entry name" value="WH-like_DNA-bd_sf"/>
</dbReference>
<dbReference type="GO" id="GO:0000160">
    <property type="term" value="P:phosphorelay signal transduction system"/>
    <property type="evidence" value="ECO:0007669"/>
    <property type="project" value="InterPro"/>
</dbReference>
<dbReference type="Pfam" id="PF02518">
    <property type="entry name" value="HATPase_c"/>
    <property type="match status" value="1"/>
</dbReference>